<dbReference type="Proteomes" id="UP000234789">
    <property type="component" value="Unassembled WGS sequence"/>
</dbReference>
<comment type="similarity">
    <text evidence="7">Belongs to the binding-protein-dependent transport system permease family.</text>
</comment>
<proteinExistence type="inferred from homology"/>
<evidence type="ECO:0000256" key="7">
    <source>
        <dbReference type="RuleBase" id="RU363032"/>
    </source>
</evidence>
<dbReference type="Pfam" id="PF00528">
    <property type="entry name" value="BPD_transp_1"/>
    <property type="match status" value="1"/>
</dbReference>
<evidence type="ECO:0000259" key="8">
    <source>
        <dbReference type="PROSITE" id="PS50928"/>
    </source>
</evidence>
<sequence>MPSLPPSGAFFRFGNARFFAALVRFWTWEIKDGEGKVKECIESASRCQTAKGKNGGIDLKLEEAAAAGRTGWTRSRTAWIKKELFRNKYVYLMLVPVIAYYAVFAYGPMYGLLMAFQKSYSPVRGILDGQWIGFDNFKMFFNSYYFERLIKNTLLLSLYSIAIGFPAPIVLALLLNEVRKKWFKSAVQTFSYMPHFISVVVVVGMLKTFSSLDGGLFNVIRGLFDLQPVMFLAEKDFFRPLYILSNIWQGAGWASIIFLAALSGIDPQLYEASRIDGAGRWRQLLHVTLPGILPTIVVMLILRLGAVMNADFQKILLMQTAPTYETSDVISTFVYRSGILEGNYTYSTAIGLFNGLINFGLLLLANAISRKVNSTSLW</sequence>
<dbReference type="Gene3D" id="1.10.3720.10">
    <property type="entry name" value="MetI-like"/>
    <property type="match status" value="1"/>
</dbReference>
<protein>
    <submittedName>
        <fullName evidence="9">ABC-type polysaccharide transport system, permease component</fullName>
    </submittedName>
</protein>
<dbReference type="InterPro" id="IPR000515">
    <property type="entry name" value="MetI-like"/>
</dbReference>
<dbReference type="PANTHER" id="PTHR43227">
    <property type="entry name" value="BLL4140 PROTEIN"/>
    <property type="match status" value="1"/>
</dbReference>
<dbReference type="PANTHER" id="PTHR43227:SF11">
    <property type="entry name" value="BLL4140 PROTEIN"/>
    <property type="match status" value="1"/>
</dbReference>
<evidence type="ECO:0000256" key="1">
    <source>
        <dbReference type="ARBA" id="ARBA00004651"/>
    </source>
</evidence>
<keyword evidence="6 7" id="KW-0472">Membrane</keyword>
<comment type="caution">
    <text evidence="9">The sequence shown here is derived from an EMBL/GenBank/DDBJ whole genome shotgun (WGS) entry which is preliminary data.</text>
</comment>
<organism evidence="9 10">
    <name type="scientific">Paenibacillus pasadenensis</name>
    <dbReference type="NCBI Taxonomy" id="217090"/>
    <lineage>
        <taxon>Bacteria</taxon>
        <taxon>Bacillati</taxon>
        <taxon>Bacillota</taxon>
        <taxon>Bacilli</taxon>
        <taxon>Bacillales</taxon>
        <taxon>Paenibacillaceae</taxon>
        <taxon>Paenibacillus</taxon>
    </lineage>
</organism>
<feature type="transmembrane region" description="Helical" evidence="7">
    <location>
        <begin position="284"/>
        <end position="306"/>
    </location>
</feature>
<dbReference type="PROSITE" id="PS50928">
    <property type="entry name" value="ABC_TM1"/>
    <property type="match status" value="1"/>
</dbReference>
<evidence type="ECO:0000256" key="5">
    <source>
        <dbReference type="ARBA" id="ARBA00022989"/>
    </source>
</evidence>
<evidence type="ECO:0000256" key="6">
    <source>
        <dbReference type="ARBA" id="ARBA00023136"/>
    </source>
</evidence>
<keyword evidence="10" id="KW-1185">Reference proteome</keyword>
<feature type="transmembrane region" description="Helical" evidence="7">
    <location>
        <begin position="196"/>
        <end position="220"/>
    </location>
</feature>
<evidence type="ECO:0000256" key="3">
    <source>
        <dbReference type="ARBA" id="ARBA00022475"/>
    </source>
</evidence>
<dbReference type="CDD" id="cd06261">
    <property type="entry name" value="TM_PBP2"/>
    <property type="match status" value="1"/>
</dbReference>
<dbReference type="GO" id="GO:0055085">
    <property type="term" value="P:transmembrane transport"/>
    <property type="evidence" value="ECO:0007669"/>
    <property type="project" value="InterPro"/>
</dbReference>
<feature type="domain" description="ABC transmembrane type-1" evidence="8">
    <location>
        <begin position="150"/>
        <end position="365"/>
    </location>
</feature>
<keyword evidence="4 7" id="KW-0812">Transmembrane</keyword>
<accession>A0A2N5N8P8</accession>
<comment type="subcellular location">
    <subcellularLocation>
        <location evidence="1 7">Cell membrane</location>
        <topology evidence="1 7">Multi-pass membrane protein</topology>
    </subcellularLocation>
</comment>
<dbReference type="InterPro" id="IPR050809">
    <property type="entry name" value="UgpAE/MalFG_permease"/>
</dbReference>
<evidence type="ECO:0000256" key="4">
    <source>
        <dbReference type="ARBA" id="ARBA00022692"/>
    </source>
</evidence>
<keyword evidence="3" id="KW-1003">Cell membrane</keyword>
<evidence type="ECO:0000313" key="10">
    <source>
        <dbReference type="Proteomes" id="UP000234789"/>
    </source>
</evidence>
<feature type="transmembrane region" description="Helical" evidence="7">
    <location>
        <begin position="89"/>
        <end position="113"/>
    </location>
</feature>
<feature type="transmembrane region" description="Helical" evidence="7">
    <location>
        <begin position="154"/>
        <end position="175"/>
    </location>
</feature>
<gene>
    <name evidence="9" type="ORF">B8V81_0919</name>
</gene>
<dbReference type="AlphaFoldDB" id="A0A2N5N8P8"/>
<name>A0A2N5N8P8_9BACL</name>
<keyword evidence="5 7" id="KW-1133">Transmembrane helix</keyword>
<keyword evidence="2 7" id="KW-0813">Transport</keyword>
<reference evidence="9 10" key="1">
    <citation type="submission" date="2017-05" db="EMBL/GenBank/DDBJ databases">
        <title>Functional genome analysis of Paenibacillus pasadenensis strain R16: insights on endophytic life style and antifungal activity.</title>
        <authorList>
            <person name="Passera A."/>
            <person name="Marcolungo L."/>
            <person name="Casati P."/>
            <person name="Brasca M."/>
            <person name="Quaglino F."/>
            <person name="Delledonne M."/>
        </authorList>
    </citation>
    <scope>NUCLEOTIDE SEQUENCE [LARGE SCALE GENOMIC DNA]</scope>
    <source>
        <strain evidence="9 10">R16</strain>
    </source>
</reference>
<feature type="transmembrane region" description="Helical" evidence="7">
    <location>
        <begin position="240"/>
        <end position="263"/>
    </location>
</feature>
<evidence type="ECO:0000313" key="9">
    <source>
        <dbReference type="EMBL" id="PLT46695.1"/>
    </source>
</evidence>
<dbReference type="EMBL" id="NFEZ01000003">
    <property type="protein sequence ID" value="PLT46695.1"/>
    <property type="molecule type" value="Genomic_DNA"/>
</dbReference>
<dbReference type="InterPro" id="IPR035906">
    <property type="entry name" value="MetI-like_sf"/>
</dbReference>
<feature type="transmembrane region" description="Helical" evidence="7">
    <location>
        <begin position="344"/>
        <end position="368"/>
    </location>
</feature>
<evidence type="ECO:0000256" key="2">
    <source>
        <dbReference type="ARBA" id="ARBA00022448"/>
    </source>
</evidence>
<dbReference type="SUPFAM" id="SSF161098">
    <property type="entry name" value="MetI-like"/>
    <property type="match status" value="1"/>
</dbReference>
<dbReference type="GO" id="GO:0005886">
    <property type="term" value="C:plasma membrane"/>
    <property type="evidence" value="ECO:0007669"/>
    <property type="project" value="UniProtKB-SubCell"/>
</dbReference>